<dbReference type="PROSITE" id="PS50977">
    <property type="entry name" value="HTH_TETR_2"/>
    <property type="match status" value="1"/>
</dbReference>
<dbReference type="Proteomes" id="UP001597120">
    <property type="component" value="Unassembled WGS sequence"/>
</dbReference>
<keyword evidence="4" id="KW-0804">Transcription</keyword>
<dbReference type="InterPro" id="IPR009057">
    <property type="entry name" value="Homeodomain-like_sf"/>
</dbReference>
<dbReference type="InterPro" id="IPR023772">
    <property type="entry name" value="DNA-bd_HTH_TetR-type_CS"/>
</dbReference>
<dbReference type="Gene3D" id="1.10.357.10">
    <property type="entry name" value="Tetracycline Repressor, domain 2"/>
    <property type="match status" value="1"/>
</dbReference>
<evidence type="ECO:0000256" key="3">
    <source>
        <dbReference type="ARBA" id="ARBA00023125"/>
    </source>
</evidence>
<dbReference type="RefSeq" id="WP_150960592.1">
    <property type="nucleotide sequence ID" value="NZ_JBHTIU010000012.1"/>
</dbReference>
<evidence type="ECO:0000313" key="7">
    <source>
        <dbReference type="EMBL" id="MFD0868306.1"/>
    </source>
</evidence>
<gene>
    <name evidence="7" type="ORF">ACFQ03_04030</name>
</gene>
<feature type="DNA-binding region" description="H-T-H motif" evidence="5">
    <location>
        <begin position="31"/>
        <end position="50"/>
    </location>
</feature>
<comment type="caution">
    <text evidence="7">The sequence shown here is derived from an EMBL/GenBank/DDBJ whole genome shotgun (WGS) entry which is preliminary data.</text>
</comment>
<dbReference type="InterPro" id="IPR039538">
    <property type="entry name" value="BetI_C"/>
</dbReference>
<reference evidence="8" key="1">
    <citation type="journal article" date="2019" name="Int. J. Syst. Evol. Microbiol.">
        <title>The Global Catalogue of Microorganisms (GCM) 10K type strain sequencing project: providing services to taxonomists for standard genome sequencing and annotation.</title>
        <authorList>
            <consortium name="The Broad Institute Genomics Platform"/>
            <consortium name="The Broad Institute Genome Sequencing Center for Infectious Disease"/>
            <person name="Wu L."/>
            <person name="Ma J."/>
        </authorList>
    </citation>
    <scope>NUCLEOTIDE SEQUENCE [LARGE SCALE GENOMIC DNA]</scope>
    <source>
        <strain evidence="8">CCUG 57263</strain>
    </source>
</reference>
<organism evidence="7 8">
    <name type="scientific">Paenibacillus residui</name>
    <dbReference type="NCBI Taxonomy" id="629724"/>
    <lineage>
        <taxon>Bacteria</taxon>
        <taxon>Bacillati</taxon>
        <taxon>Bacillota</taxon>
        <taxon>Bacilli</taxon>
        <taxon>Bacillales</taxon>
        <taxon>Paenibacillaceae</taxon>
        <taxon>Paenibacillus</taxon>
    </lineage>
</organism>
<dbReference type="SUPFAM" id="SSF48498">
    <property type="entry name" value="Tetracyclin repressor-like, C-terminal domain"/>
    <property type="match status" value="1"/>
</dbReference>
<keyword evidence="2" id="KW-0805">Transcription regulation</keyword>
<dbReference type="PANTHER" id="PTHR43479:SF11">
    <property type="entry name" value="ACREF_ENVCD OPERON REPRESSOR-RELATED"/>
    <property type="match status" value="1"/>
</dbReference>
<proteinExistence type="predicted"/>
<dbReference type="PANTHER" id="PTHR43479">
    <property type="entry name" value="ACREF/ENVCD OPERON REPRESSOR-RELATED"/>
    <property type="match status" value="1"/>
</dbReference>
<dbReference type="InterPro" id="IPR001647">
    <property type="entry name" value="HTH_TetR"/>
</dbReference>
<dbReference type="PROSITE" id="PS01081">
    <property type="entry name" value="HTH_TETR_1"/>
    <property type="match status" value="1"/>
</dbReference>
<evidence type="ECO:0000313" key="8">
    <source>
        <dbReference type="Proteomes" id="UP001597120"/>
    </source>
</evidence>
<dbReference type="Pfam" id="PF00440">
    <property type="entry name" value="TetR_N"/>
    <property type="match status" value="1"/>
</dbReference>
<dbReference type="EMBL" id="JBHTIU010000012">
    <property type="protein sequence ID" value="MFD0868306.1"/>
    <property type="molecule type" value="Genomic_DNA"/>
</dbReference>
<sequence>MPKLVDHEERRNHIAEATWRVILNQGMKGATVRNIAREAGLSLGALRHYFSTQDELLVFAMKLVKDRATERIQQIAMSDLPPKDKILNIMLELVPLDENKMAEMEVWFAFTFYTRHKNDVLDAQHDGIYAGMKKLIDYMDHHHMLRNNLDKEIETEKLYALIDGIAIHALLEPHRVNKERIKAVLSQHLDSICAEG</sequence>
<dbReference type="InterPro" id="IPR050624">
    <property type="entry name" value="HTH-type_Tx_Regulator"/>
</dbReference>
<evidence type="ECO:0000256" key="5">
    <source>
        <dbReference type="PROSITE-ProRule" id="PRU00335"/>
    </source>
</evidence>
<dbReference type="Pfam" id="PF13977">
    <property type="entry name" value="TetR_C_6"/>
    <property type="match status" value="1"/>
</dbReference>
<evidence type="ECO:0000259" key="6">
    <source>
        <dbReference type="PROSITE" id="PS50977"/>
    </source>
</evidence>
<dbReference type="SUPFAM" id="SSF46689">
    <property type="entry name" value="Homeodomain-like"/>
    <property type="match status" value="1"/>
</dbReference>
<name>A0ABW3D4Y8_9BACL</name>
<evidence type="ECO:0000256" key="4">
    <source>
        <dbReference type="ARBA" id="ARBA00023163"/>
    </source>
</evidence>
<protein>
    <submittedName>
        <fullName evidence="7">TetR/AcrR family transcriptional regulator</fullName>
    </submittedName>
</protein>
<evidence type="ECO:0000256" key="2">
    <source>
        <dbReference type="ARBA" id="ARBA00023015"/>
    </source>
</evidence>
<accession>A0ABW3D4Y8</accession>
<keyword evidence="8" id="KW-1185">Reference proteome</keyword>
<keyword evidence="1" id="KW-0678">Repressor</keyword>
<feature type="domain" description="HTH tetR-type" evidence="6">
    <location>
        <begin position="8"/>
        <end position="68"/>
    </location>
</feature>
<dbReference type="InterPro" id="IPR036271">
    <property type="entry name" value="Tet_transcr_reg_TetR-rel_C_sf"/>
</dbReference>
<keyword evidence="3 5" id="KW-0238">DNA-binding</keyword>
<evidence type="ECO:0000256" key="1">
    <source>
        <dbReference type="ARBA" id="ARBA00022491"/>
    </source>
</evidence>